<dbReference type="Pfam" id="PF01408">
    <property type="entry name" value="GFO_IDH_MocA"/>
    <property type="match status" value="1"/>
</dbReference>
<dbReference type="Pfam" id="PF21390">
    <property type="entry name" value="Irp3-like_C"/>
    <property type="match status" value="1"/>
</dbReference>
<dbReference type="AlphaFoldDB" id="C0ESS4"/>
<evidence type="ECO:0000313" key="5">
    <source>
        <dbReference type="Proteomes" id="UP000003174"/>
    </source>
</evidence>
<reference evidence="4 5" key="2">
    <citation type="submission" date="2009-02" db="EMBL/GenBank/DDBJ databases">
        <title>Draft genome sequence of Eubacterium hallii (DSM 3353).</title>
        <authorList>
            <person name="Sudarsanam P."/>
            <person name="Ley R."/>
            <person name="Guruge J."/>
            <person name="Turnbaugh P.J."/>
            <person name="Mahowald M."/>
            <person name="Liep D."/>
            <person name="Gordon J."/>
        </authorList>
    </citation>
    <scope>NUCLEOTIDE SEQUENCE [LARGE SCALE GENOMIC DNA]</scope>
    <source>
        <strain evidence="4 5">DSM 3353</strain>
    </source>
</reference>
<dbReference type="InterPro" id="IPR000683">
    <property type="entry name" value="Gfo/Idh/MocA-like_OxRdtase_N"/>
</dbReference>
<dbReference type="Gene3D" id="3.40.50.150">
    <property type="entry name" value="Vaccinia Virus protein VP39"/>
    <property type="match status" value="1"/>
</dbReference>
<reference evidence="4 5" key="1">
    <citation type="submission" date="2009-01" db="EMBL/GenBank/DDBJ databases">
        <authorList>
            <person name="Fulton L."/>
            <person name="Clifton S."/>
            <person name="Fulton B."/>
            <person name="Xu J."/>
            <person name="Minx P."/>
            <person name="Pepin K.H."/>
            <person name="Johnson M."/>
            <person name="Bhonagiri V."/>
            <person name="Nash W.E."/>
            <person name="Mardis E.R."/>
            <person name="Wilson R.K."/>
        </authorList>
    </citation>
    <scope>NUCLEOTIDE SEQUENCE [LARGE SCALE GENOMIC DNA]</scope>
    <source>
        <strain evidence="4 5">DSM 3353</strain>
    </source>
</reference>
<dbReference type="CDD" id="cd02440">
    <property type="entry name" value="AdoMet_MTases"/>
    <property type="match status" value="1"/>
</dbReference>
<proteinExistence type="predicted"/>
<dbReference type="InterPro" id="IPR036291">
    <property type="entry name" value="NAD(P)-bd_dom_sf"/>
</dbReference>
<sequence>MRKLKSLVCGSKFGQFYIDAISKMKECVEFIGIFSNGSERSRLCAEKYNVNLYTSIDKIPEDIDIVFIAVRTGVMGGDGSELALKFLSKGIHVFIEQPIHIDEMKKCVKCSIEKGVFFHVANFYKYMDTVHKYIECSKGLLRKNEILSIECACANQVIYSLLDNILRIFREKARFSIENFWIQNQDFFIASGSINDIPLSIKVYNSVNTVDSDSYCYYLQQINIYTSEGMLFMVDVNGPIIWKPQFRAAHDLFIKKGDELDQRIFDSKMYWYESESELSYKDIFCKKWIDAIKKEIKEFIDNIYFEKMTEYRRKIQSEIVIPSIWGLITQKIGYPRLYQNANHAVDLNNYVLDFFEEKNTFLNDSLEIKKTANNIDFYLEPDITYGYVEEAKHIMNIACLESISYKLYEATGEKENISITEIVSCLKVADSNMHILQRWLNALSENGYIECNAGKIKWKKKNTSICEKDNWKIVSDKWVGKLSGEHVINYYLKHIEKMEALLSGEMNAALLLFPEGTIELANCFYRENLMEKYLAYCIEKILSFAIEHTKKDKIRILELGAGTGATTDRILKVLENSTKKIAYIYSDITKYFLNFAAQKYQGKEELEYKVINIDSNLSDQGIAEESVDIVIAAGMMNNAVNTDYSMRQIICSLVHGGIALIAEPVGENYELMLSQSFMMSRPTDAREVCNETFLKMEEWKEVFWGCGISERELVVVPSDTSPLAPLNQKLFIIRKE</sequence>
<dbReference type="eggNOG" id="COG4693">
    <property type="taxonomic scope" value="Bacteria"/>
</dbReference>
<dbReference type="PANTHER" id="PTHR43377">
    <property type="entry name" value="BILIVERDIN REDUCTASE A"/>
    <property type="match status" value="1"/>
</dbReference>
<dbReference type="RefSeq" id="WP_005344234.1">
    <property type="nucleotide sequence ID" value="NZ_ACEP01000029.1"/>
</dbReference>
<organism evidence="4 5">
    <name type="scientific">Anaerobutyricum hallii DSM 3353</name>
    <dbReference type="NCBI Taxonomy" id="411469"/>
    <lineage>
        <taxon>Bacteria</taxon>
        <taxon>Bacillati</taxon>
        <taxon>Bacillota</taxon>
        <taxon>Clostridia</taxon>
        <taxon>Lachnospirales</taxon>
        <taxon>Lachnospiraceae</taxon>
        <taxon>Anaerobutyricum</taxon>
    </lineage>
</organism>
<dbReference type="NCBIfam" id="TIGR01761">
    <property type="entry name" value="thiaz-red"/>
    <property type="match status" value="1"/>
</dbReference>
<dbReference type="GO" id="GO:0000166">
    <property type="term" value="F:nucleotide binding"/>
    <property type="evidence" value="ECO:0007669"/>
    <property type="project" value="InterPro"/>
</dbReference>
<gene>
    <name evidence="4" type="ORF">EUBHAL_00447</name>
</gene>
<evidence type="ECO:0000259" key="2">
    <source>
        <dbReference type="Pfam" id="PF08242"/>
    </source>
</evidence>
<dbReference type="InterPro" id="IPR010091">
    <property type="entry name" value="Thiazolinyl_imide_reductase"/>
</dbReference>
<dbReference type="Pfam" id="PF08242">
    <property type="entry name" value="Methyltransf_12"/>
    <property type="match status" value="1"/>
</dbReference>
<dbReference type="InterPro" id="IPR013217">
    <property type="entry name" value="Methyltransf_12"/>
</dbReference>
<evidence type="ECO:0000259" key="3">
    <source>
        <dbReference type="Pfam" id="PF21390"/>
    </source>
</evidence>
<dbReference type="EMBL" id="ACEP01000029">
    <property type="protein sequence ID" value="EEG37666.1"/>
    <property type="molecule type" value="Genomic_DNA"/>
</dbReference>
<dbReference type="InterPro" id="IPR048655">
    <property type="entry name" value="Irp3-like_C"/>
</dbReference>
<protein>
    <submittedName>
        <fullName evidence="4">Thiazolinyl imide reductase</fullName>
    </submittedName>
</protein>
<evidence type="ECO:0000313" key="4">
    <source>
        <dbReference type="EMBL" id="EEG37666.1"/>
    </source>
</evidence>
<dbReference type="PANTHER" id="PTHR43377:SF1">
    <property type="entry name" value="BILIVERDIN REDUCTASE A"/>
    <property type="match status" value="1"/>
</dbReference>
<dbReference type="InterPro" id="IPR029063">
    <property type="entry name" value="SAM-dependent_MTases_sf"/>
</dbReference>
<comment type="caution">
    <text evidence="4">The sequence shown here is derived from an EMBL/GenBank/DDBJ whole genome shotgun (WGS) entry which is preliminary data.</text>
</comment>
<feature type="domain" description="Thiazolinyl imine reductase-like C-terminal" evidence="3">
    <location>
        <begin position="149"/>
        <end position="242"/>
    </location>
</feature>
<dbReference type="SUPFAM" id="SSF53335">
    <property type="entry name" value="S-adenosyl-L-methionine-dependent methyltransferases"/>
    <property type="match status" value="1"/>
</dbReference>
<dbReference type="Proteomes" id="UP000003174">
    <property type="component" value="Unassembled WGS sequence"/>
</dbReference>
<name>C0ESS4_9FIRM</name>
<dbReference type="eggNOG" id="COG2226">
    <property type="taxonomic scope" value="Bacteria"/>
</dbReference>
<dbReference type="Gene3D" id="3.40.50.720">
    <property type="entry name" value="NAD(P)-binding Rossmann-like Domain"/>
    <property type="match status" value="1"/>
</dbReference>
<dbReference type="InterPro" id="IPR051450">
    <property type="entry name" value="Gfo/Idh/MocA_Oxidoreductases"/>
</dbReference>
<dbReference type="SUPFAM" id="SSF51735">
    <property type="entry name" value="NAD(P)-binding Rossmann-fold domains"/>
    <property type="match status" value="1"/>
</dbReference>
<evidence type="ECO:0000259" key="1">
    <source>
        <dbReference type="Pfam" id="PF01408"/>
    </source>
</evidence>
<feature type="domain" description="Gfo/Idh/MocA-like oxidoreductase N-terminal" evidence="1">
    <location>
        <begin position="5"/>
        <end position="121"/>
    </location>
</feature>
<accession>C0ESS4</accession>
<dbReference type="GeneID" id="75049185"/>
<feature type="domain" description="Methyltransferase type 12" evidence="2">
    <location>
        <begin position="557"/>
        <end position="657"/>
    </location>
</feature>